<dbReference type="AlphaFoldDB" id="A0A168MNM5"/>
<feature type="region of interest" description="Disordered" evidence="1">
    <location>
        <begin position="108"/>
        <end position="175"/>
    </location>
</feature>
<name>A0A168MNM5_ABSGL</name>
<proteinExistence type="predicted"/>
<keyword evidence="4" id="KW-1185">Reference proteome</keyword>
<dbReference type="EMBL" id="LT552380">
    <property type="protein sequence ID" value="SAL98889.1"/>
    <property type="molecule type" value="Genomic_DNA"/>
</dbReference>
<dbReference type="Proteomes" id="UP000078561">
    <property type="component" value="Unassembled WGS sequence"/>
</dbReference>
<feature type="transmembrane region" description="Helical" evidence="2">
    <location>
        <begin position="54"/>
        <end position="77"/>
    </location>
</feature>
<evidence type="ECO:0000256" key="2">
    <source>
        <dbReference type="SAM" id="Phobius"/>
    </source>
</evidence>
<dbReference type="InParanoid" id="A0A168MNM5"/>
<sequence length="175" mass="19368">MFGINNNRQLLTDVHVLDVSNLTQPTWLSEQLPNPSNDDNNKALNGESGLSKGAIAGIVVAAVVAAAGVTIALALFIRRQKRRQRHDFQIDQQVVEGEQQQFANHKMQHSGFGQGDTLVASTTKPFGGAVEEKNDEQKRWHHQQQGKPDMQVDDNKIIGKPDSQPTRGWRPDGNE</sequence>
<reference evidence="3" key="1">
    <citation type="submission" date="2016-04" db="EMBL/GenBank/DDBJ databases">
        <authorList>
            <person name="Evans L.H."/>
            <person name="Alamgir A."/>
            <person name="Owens N."/>
            <person name="Weber N.D."/>
            <person name="Virtaneva K."/>
            <person name="Barbian K."/>
            <person name="Babar A."/>
            <person name="Rosenke K."/>
        </authorList>
    </citation>
    <scope>NUCLEOTIDE SEQUENCE [LARGE SCALE GENOMIC DNA]</scope>
    <source>
        <strain evidence="3">CBS 101.48</strain>
    </source>
</reference>
<keyword evidence="2" id="KW-0812">Transmembrane</keyword>
<protein>
    <submittedName>
        <fullName evidence="3">Uncharacterized protein</fullName>
    </submittedName>
</protein>
<keyword evidence="2" id="KW-1133">Transmembrane helix</keyword>
<keyword evidence="2" id="KW-0472">Membrane</keyword>
<gene>
    <name evidence="3" type="primary">ABSGL_04460.1 scaffold 5468</name>
</gene>
<organism evidence="3">
    <name type="scientific">Absidia glauca</name>
    <name type="common">Pin mould</name>
    <dbReference type="NCBI Taxonomy" id="4829"/>
    <lineage>
        <taxon>Eukaryota</taxon>
        <taxon>Fungi</taxon>
        <taxon>Fungi incertae sedis</taxon>
        <taxon>Mucoromycota</taxon>
        <taxon>Mucoromycotina</taxon>
        <taxon>Mucoromycetes</taxon>
        <taxon>Mucorales</taxon>
        <taxon>Cunninghamellaceae</taxon>
        <taxon>Absidia</taxon>
    </lineage>
</organism>
<accession>A0A168MNM5</accession>
<evidence type="ECO:0000256" key="1">
    <source>
        <dbReference type="SAM" id="MobiDB-lite"/>
    </source>
</evidence>
<evidence type="ECO:0000313" key="3">
    <source>
        <dbReference type="EMBL" id="SAL98889.1"/>
    </source>
</evidence>
<evidence type="ECO:0000313" key="4">
    <source>
        <dbReference type="Proteomes" id="UP000078561"/>
    </source>
</evidence>